<keyword evidence="3" id="KW-0862">Zinc</keyword>
<reference evidence="4" key="1">
    <citation type="submission" date="2015-10" db="EMBL/GenBank/DDBJ databases">
        <title>EvidentialGene: Evidence-directed Construction of Complete mRNA Transcriptomes without Genomes.</title>
        <authorList>
            <person name="Gilbert D.G."/>
        </authorList>
    </citation>
    <scope>NUCLEOTIDE SEQUENCE</scope>
</reference>
<accession>A0A0P6CM48</accession>
<protein>
    <submittedName>
        <fullName evidence="4">RING finger and SPRY domain-containing protein</fullName>
    </submittedName>
</protein>
<evidence type="ECO:0000256" key="3">
    <source>
        <dbReference type="ARBA" id="ARBA00022833"/>
    </source>
</evidence>
<evidence type="ECO:0000313" key="4">
    <source>
        <dbReference type="EMBL" id="JAN03938.1"/>
    </source>
</evidence>
<dbReference type="PANTHER" id="PTHR13363:SF6">
    <property type="entry name" value="RING FINGER AND SPRY DOMAIN-CONTAINING PROTEIN 1"/>
    <property type="match status" value="1"/>
</dbReference>
<sequence length="591" mass="66234">MFKNWNPLWMSCSNLLSIDKLKMGQCLCCDEKDGEIPSLSVPPPETASLPSPLQPNISVDRDRSFPSHVIPASEASHLRRMLPHIDSLVLQTLAVIGNLVENDQETPPSMLRLQALSNKGHGWLLVLHSMVNVIPINEPLGPAVITLVLDDCALPAKDSITKVPRMFWLSAKASKRGRSDPNRHRNICIALGCIAEKLAGPTSVALLTDSTLDYLIANLDPLHHPSVVLFSLIALEKFAQTSENKIALNKRFHQETQHPLLVLEKWKSADDYMKRQVGFCSEWCLDNLFVSEGRSFTYERTDTSAINVMLNSQDVSEYLKIAANGLEARCDASSFESVRCTYQADAGIWYYEALIVTPGIMQIGWATKSSKFLNYEGYGIGDDEYSIAYDGCRNLIWYEAESIPHTLQQWKPGDILGCLLNIDREEVIFSLNGVALGPNSQLFKSAKSGFFAAASFMSFQQCEFNFGSKPFHFAPSGIVVCAFNDHALLTPEQKIILPRFRDSNDFFFFFYFYNNIFFWQLVCSTFLRSKKLEQLRLTNIHEDSCSLCCDAPAVITLLPCRHQGYCSGCARQLESCPLCRSSIQERAVLSS</sequence>
<dbReference type="CDD" id="cd16566">
    <property type="entry name" value="RING-HC_RSPRY1"/>
    <property type="match status" value="1"/>
</dbReference>
<evidence type="ECO:0000256" key="2">
    <source>
        <dbReference type="ARBA" id="ARBA00022771"/>
    </source>
</evidence>
<dbReference type="InterPro" id="IPR013320">
    <property type="entry name" value="ConA-like_dom_sf"/>
</dbReference>
<proteinExistence type="predicted"/>
<organism evidence="4">
    <name type="scientific">Daphnia magna</name>
    <dbReference type="NCBI Taxonomy" id="35525"/>
    <lineage>
        <taxon>Eukaryota</taxon>
        <taxon>Metazoa</taxon>
        <taxon>Ecdysozoa</taxon>
        <taxon>Arthropoda</taxon>
        <taxon>Crustacea</taxon>
        <taxon>Branchiopoda</taxon>
        <taxon>Diplostraca</taxon>
        <taxon>Cladocera</taxon>
        <taxon>Anomopoda</taxon>
        <taxon>Daphniidae</taxon>
        <taxon>Daphnia</taxon>
    </lineage>
</organism>
<dbReference type="InterPro" id="IPR001870">
    <property type="entry name" value="B30.2/SPRY"/>
</dbReference>
<dbReference type="Pfam" id="PF00622">
    <property type="entry name" value="SPRY"/>
    <property type="match status" value="1"/>
</dbReference>
<dbReference type="SUPFAM" id="SSF57850">
    <property type="entry name" value="RING/U-box"/>
    <property type="match status" value="1"/>
</dbReference>
<dbReference type="SMART" id="SM00449">
    <property type="entry name" value="SPRY"/>
    <property type="match status" value="1"/>
</dbReference>
<dbReference type="OrthoDB" id="10017393at2759"/>
<dbReference type="GO" id="GO:0004842">
    <property type="term" value="F:ubiquitin-protein transferase activity"/>
    <property type="evidence" value="ECO:0007669"/>
    <property type="project" value="InterPro"/>
</dbReference>
<dbReference type="GO" id="GO:0008270">
    <property type="term" value="F:zinc ion binding"/>
    <property type="evidence" value="ECO:0007669"/>
    <property type="project" value="UniProtKB-KW"/>
</dbReference>
<dbReference type="Gene3D" id="2.60.120.920">
    <property type="match status" value="1"/>
</dbReference>
<dbReference type="PROSITE" id="PS50188">
    <property type="entry name" value="B302_SPRY"/>
    <property type="match status" value="1"/>
</dbReference>
<dbReference type="CDD" id="cd12883">
    <property type="entry name" value="SPRY_RING"/>
    <property type="match status" value="1"/>
</dbReference>
<dbReference type="AlphaFoldDB" id="A0A0P6CM48"/>
<dbReference type="InterPro" id="IPR001841">
    <property type="entry name" value="Znf_RING"/>
</dbReference>
<dbReference type="GO" id="GO:0005737">
    <property type="term" value="C:cytoplasm"/>
    <property type="evidence" value="ECO:0007669"/>
    <property type="project" value="TreeGrafter"/>
</dbReference>
<dbReference type="Gene3D" id="3.30.40.10">
    <property type="entry name" value="Zinc/RING finger domain, C3HC4 (zinc finger)"/>
    <property type="match status" value="1"/>
</dbReference>
<dbReference type="GO" id="GO:0051603">
    <property type="term" value="P:proteolysis involved in protein catabolic process"/>
    <property type="evidence" value="ECO:0007669"/>
    <property type="project" value="TreeGrafter"/>
</dbReference>
<name>A0A0P6CM48_9CRUS</name>
<dbReference type="SUPFAM" id="SSF49899">
    <property type="entry name" value="Concanavalin A-like lectins/glucanases"/>
    <property type="match status" value="1"/>
</dbReference>
<dbReference type="InterPro" id="IPR013083">
    <property type="entry name" value="Znf_RING/FYVE/PHD"/>
</dbReference>
<dbReference type="SMART" id="SM00184">
    <property type="entry name" value="RING"/>
    <property type="match status" value="1"/>
</dbReference>
<dbReference type="PROSITE" id="PS50089">
    <property type="entry name" value="ZF_RING_2"/>
    <property type="match status" value="1"/>
</dbReference>
<dbReference type="Pfam" id="PF13920">
    <property type="entry name" value="zf-C3HC4_3"/>
    <property type="match status" value="1"/>
</dbReference>
<dbReference type="PANTHER" id="PTHR13363">
    <property type="entry name" value="RING FINGER AND SRY DOMAIN-CONTAINING"/>
    <property type="match status" value="1"/>
</dbReference>
<dbReference type="InterPro" id="IPR045129">
    <property type="entry name" value="RNF123/RKP/RSPRY1"/>
</dbReference>
<dbReference type="EMBL" id="GDIQ01090799">
    <property type="protein sequence ID" value="JAN03938.1"/>
    <property type="molecule type" value="Transcribed_RNA"/>
</dbReference>
<keyword evidence="2" id="KW-0863">Zinc-finger</keyword>
<dbReference type="InterPro" id="IPR043136">
    <property type="entry name" value="B30.2/SPRY_sf"/>
</dbReference>
<dbReference type="InterPro" id="IPR035774">
    <property type="entry name" value="SPRY_RSPRY1"/>
</dbReference>
<dbReference type="InterPro" id="IPR003877">
    <property type="entry name" value="SPRY_dom"/>
</dbReference>
<keyword evidence="1" id="KW-0479">Metal-binding</keyword>
<evidence type="ECO:0000256" key="1">
    <source>
        <dbReference type="ARBA" id="ARBA00022723"/>
    </source>
</evidence>